<evidence type="ECO:0000313" key="2">
    <source>
        <dbReference type="Proteomes" id="UP000762703"/>
    </source>
</evidence>
<reference evidence="1" key="1">
    <citation type="submission" date="2019-04" db="EMBL/GenBank/DDBJ databases">
        <title>Evolution of Biomass-Degrading Anaerobic Consortia Revealed by Metagenomics.</title>
        <authorList>
            <person name="Peng X."/>
        </authorList>
    </citation>
    <scope>NUCLEOTIDE SEQUENCE</scope>
    <source>
        <strain evidence="1">SIG12</strain>
    </source>
</reference>
<keyword evidence="1" id="KW-0121">Carboxypeptidase</keyword>
<protein>
    <submittedName>
        <fullName evidence="1">Carboxypeptidase regulatory-like domain-containing protein</fullName>
    </submittedName>
</protein>
<dbReference type="GO" id="GO:0030246">
    <property type="term" value="F:carbohydrate binding"/>
    <property type="evidence" value="ECO:0007669"/>
    <property type="project" value="InterPro"/>
</dbReference>
<organism evidence="1 2">
    <name type="scientific">Methanobrevibacter millerae</name>
    <dbReference type="NCBI Taxonomy" id="230361"/>
    <lineage>
        <taxon>Archaea</taxon>
        <taxon>Methanobacteriati</taxon>
        <taxon>Methanobacteriota</taxon>
        <taxon>Methanomada group</taxon>
        <taxon>Methanobacteria</taxon>
        <taxon>Methanobacteriales</taxon>
        <taxon>Methanobacteriaceae</taxon>
        <taxon>Methanobrevibacter</taxon>
    </lineage>
</organism>
<keyword evidence="1" id="KW-0378">Hydrolase</keyword>
<dbReference type="InterPro" id="IPR013784">
    <property type="entry name" value="Carb-bd-like_fold"/>
</dbReference>
<dbReference type="Gene3D" id="2.60.40.1120">
    <property type="entry name" value="Carboxypeptidase-like, regulatory domain"/>
    <property type="match status" value="1"/>
</dbReference>
<dbReference type="SUPFAM" id="SSF49452">
    <property type="entry name" value="Starch-binding domain-like"/>
    <property type="match status" value="1"/>
</dbReference>
<dbReference type="EMBL" id="SUTE01000061">
    <property type="protein sequence ID" value="MBE6505640.1"/>
    <property type="molecule type" value="Genomic_DNA"/>
</dbReference>
<accession>A0A8T3VLU0</accession>
<dbReference type="Proteomes" id="UP000762703">
    <property type="component" value="Unassembled WGS sequence"/>
</dbReference>
<name>A0A8T3VLU0_9EURY</name>
<keyword evidence="1" id="KW-0645">Protease</keyword>
<sequence>MNPETIDDLAVSVTDGTNPVSQVEVAIGQITGTTGSQGGCTLHDVPVGTVTVTATKTGYVTYSQEVIITSSTETLEITLEPQ</sequence>
<gene>
    <name evidence="1" type="ORF">E7Z73_07880</name>
</gene>
<dbReference type="AlphaFoldDB" id="A0A8T3VLU0"/>
<proteinExistence type="predicted"/>
<comment type="caution">
    <text evidence="1">The sequence shown here is derived from an EMBL/GenBank/DDBJ whole genome shotgun (WGS) entry which is preliminary data.</text>
</comment>
<evidence type="ECO:0000313" key="1">
    <source>
        <dbReference type="EMBL" id="MBE6505640.1"/>
    </source>
</evidence>
<dbReference type="RefSeq" id="WP_303737288.1">
    <property type="nucleotide sequence ID" value="NZ_SUTE01000061.1"/>
</dbReference>
<dbReference type="GO" id="GO:0004180">
    <property type="term" value="F:carboxypeptidase activity"/>
    <property type="evidence" value="ECO:0007669"/>
    <property type="project" value="UniProtKB-KW"/>
</dbReference>